<dbReference type="AlphaFoldDB" id="B7QP22"/>
<dbReference type="EnsemblMetazoa" id="ISCW015485-RA">
    <property type="protein sequence ID" value="ISCW015485-PA"/>
    <property type="gene ID" value="ISCW015485"/>
</dbReference>
<reference evidence="6 8" key="1">
    <citation type="submission" date="2008-03" db="EMBL/GenBank/DDBJ databases">
        <title>Annotation of Ixodes scapularis.</title>
        <authorList>
            <consortium name="Ixodes scapularis Genome Project Consortium"/>
            <person name="Caler E."/>
            <person name="Hannick L.I."/>
            <person name="Bidwell S."/>
            <person name="Joardar V."/>
            <person name="Thiagarajan M."/>
            <person name="Amedeo P."/>
            <person name="Galinsky K.J."/>
            <person name="Schobel S."/>
            <person name="Inman J."/>
            <person name="Hostetler J."/>
            <person name="Miller J."/>
            <person name="Hammond M."/>
            <person name="Megy K."/>
            <person name="Lawson D."/>
            <person name="Kodira C."/>
            <person name="Sutton G."/>
            <person name="Meyer J."/>
            <person name="Hill C.A."/>
            <person name="Birren B."/>
            <person name="Nene V."/>
            <person name="Collins F."/>
            <person name="Alarcon-Chaidez F."/>
            <person name="Wikel S."/>
            <person name="Strausberg R."/>
        </authorList>
    </citation>
    <scope>NUCLEOTIDE SEQUENCE [LARGE SCALE GENOMIC DNA]</scope>
    <source>
        <strain evidence="8">Wikel</strain>
        <strain evidence="6">Wikel colony</strain>
    </source>
</reference>
<dbReference type="FunCoup" id="B7QP22">
    <property type="interactions" value="928"/>
</dbReference>
<evidence type="ECO:0000256" key="5">
    <source>
        <dbReference type="SAM" id="MobiDB-lite"/>
    </source>
</evidence>
<comment type="similarity">
    <text evidence="2">Belongs to the ATP11 family.</text>
</comment>
<feature type="compositionally biased region" description="Basic and acidic residues" evidence="5">
    <location>
        <begin position="62"/>
        <end position="72"/>
    </location>
</feature>
<name>B7QP22_IXOSC</name>
<dbReference type="OrthoDB" id="16535at2759"/>
<dbReference type="PANTHER" id="PTHR13126:SF0">
    <property type="entry name" value="ATP SYNTHASE MITOCHONDRIAL F1 COMPLEX ASSEMBLY FACTOR 1"/>
    <property type="match status" value="1"/>
</dbReference>
<evidence type="ECO:0000256" key="4">
    <source>
        <dbReference type="ARBA" id="ARBA00023128"/>
    </source>
</evidence>
<dbReference type="PANTHER" id="PTHR13126">
    <property type="entry name" value="CHAPERONE ATP11"/>
    <property type="match status" value="1"/>
</dbReference>
<keyword evidence="9" id="KW-1267">Proteomics identification</keyword>
<dbReference type="STRING" id="6945.B7QP22"/>
<dbReference type="VEuPathDB" id="VectorBase:ISCP_026949"/>
<evidence type="ECO:0000313" key="8">
    <source>
        <dbReference type="Proteomes" id="UP000001555"/>
    </source>
</evidence>
<accession>B7QP22</accession>
<evidence type="ECO:0000313" key="6">
    <source>
        <dbReference type="EMBL" id="EEC20594.1"/>
    </source>
</evidence>
<evidence type="ECO:0007829" key="9">
    <source>
        <dbReference type="PeptideAtlas" id="B7QP22"/>
    </source>
</evidence>
<keyword evidence="4" id="KW-0496">Mitochondrion</keyword>
<keyword evidence="8" id="KW-1185">Reference proteome</keyword>
<feature type="compositionally biased region" description="Low complexity" evidence="5">
    <location>
        <begin position="88"/>
        <end position="98"/>
    </location>
</feature>
<proteinExistence type="evidence at protein level"/>
<evidence type="ECO:0000256" key="1">
    <source>
        <dbReference type="ARBA" id="ARBA00004173"/>
    </source>
</evidence>
<evidence type="ECO:0000313" key="7">
    <source>
        <dbReference type="EnsemblMetazoa" id="ISCW015485-PA"/>
    </source>
</evidence>
<dbReference type="Proteomes" id="UP000001555">
    <property type="component" value="Unassembled WGS sequence"/>
</dbReference>
<dbReference type="PaxDb" id="6945-B7QP22"/>
<feature type="region of interest" description="Disordered" evidence="5">
    <location>
        <begin position="62"/>
        <end position="122"/>
    </location>
</feature>
<sequence length="291" mass="32958">MAFPLVRLSKMSFLTKTCRLSNLLRRHPKRQFLFRPLSDNAGNTDVSRNPYYSKYAHKIKELEQRDPEEIKRRLSASSAGPPTPSPPASVDVSSSSASETRPEPRSKQPSYTKPKPLDPDTLLELRGKTSSELTEAWRKLHSDRDAVCAVLPSAVYERIHERALEFPVFLFPLPRQNGYEFVLSQFLGDQCHMTPLAAYQRYASEAPPCLSLTFRTELGPERGVTLMSGEYDPGLLGPAQAQCLVNQLQLYYGGSELKKKLLLWNFNREPLSFKHEELVREFERSLAGAGE</sequence>
<dbReference type="EMBL" id="ABJB010186390">
    <property type="status" value="NOT_ANNOTATED_CDS"/>
    <property type="molecule type" value="Genomic_DNA"/>
</dbReference>
<organism>
    <name type="scientific">Ixodes scapularis</name>
    <name type="common">Black-legged tick</name>
    <name type="synonym">Deer tick</name>
    <dbReference type="NCBI Taxonomy" id="6945"/>
    <lineage>
        <taxon>Eukaryota</taxon>
        <taxon>Metazoa</taxon>
        <taxon>Ecdysozoa</taxon>
        <taxon>Arthropoda</taxon>
        <taxon>Chelicerata</taxon>
        <taxon>Arachnida</taxon>
        <taxon>Acari</taxon>
        <taxon>Parasitiformes</taxon>
        <taxon>Ixodida</taxon>
        <taxon>Ixodoidea</taxon>
        <taxon>Ixodidae</taxon>
        <taxon>Ixodinae</taxon>
        <taxon>Ixodes</taxon>
    </lineage>
</organism>
<comment type="subcellular location">
    <subcellularLocation>
        <location evidence="1">Mitochondrion</location>
    </subcellularLocation>
</comment>
<dbReference type="InParanoid" id="B7QP22"/>
<dbReference type="VEuPathDB" id="VectorBase:ISCW015485"/>
<protein>
    <submittedName>
        <fullName evidence="6 7">Chaperone ATP11p, putative</fullName>
    </submittedName>
</protein>
<evidence type="ECO:0000256" key="2">
    <source>
        <dbReference type="ARBA" id="ARBA00009116"/>
    </source>
</evidence>
<keyword evidence="3" id="KW-0809">Transit peptide</keyword>
<dbReference type="InterPro" id="IPR010591">
    <property type="entry name" value="ATP11"/>
</dbReference>
<reference evidence="7" key="2">
    <citation type="submission" date="2020-05" db="UniProtKB">
        <authorList>
            <consortium name="EnsemblMetazoa"/>
        </authorList>
    </citation>
    <scope>IDENTIFICATION</scope>
    <source>
        <strain evidence="7">wikel</strain>
    </source>
</reference>
<dbReference type="GO" id="GO:0005739">
    <property type="term" value="C:mitochondrion"/>
    <property type="evidence" value="ECO:0000318"/>
    <property type="project" value="GO_Central"/>
</dbReference>
<evidence type="ECO:0000256" key="3">
    <source>
        <dbReference type="ARBA" id="ARBA00022946"/>
    </source>
</evidence>
<gene>
    <name evidence="6" type="ORF">IscW_ISCW015485</name>
</gene>
<dbReference type="VEuPathDB" id="VectorBase:ISCI015485"/>
<dbReference type="GO" id="GO:0033615">
    <property type="term" value="P:mitochondrial proton-transporting ATP synthase complex assembly"/>
    <property type="evidence" value="ECO:0000318"/>
    <property type="project" value="GO_Central"/>
</dbReference>
<dbReference type="Pfam" id="PF06644">
    <property type="entry name" value="ATP11"/>
    <property type="match status" value="1"/>
</dbReference>
<dbReference type="HOGENOM" id="CLU_067356_1_0_1"/>
<dbReference type="EMBL" id="DS981200">
    <property type="protein sequence ID" value="EEC20594.1"/>
    <property type="molecule type" value="Genomic_DNA"/>
</dbReference>